<dbReference type="GeneID" id="54290921"/>
<proteinExistence type="predicted"/>
<dbReference type="InterPro" id="IPR051693">
    <property type="entry name" value="UPF0046_metallophosphoest"/>
</dbReference>
<gene>
    <name evidence="3" type="ORF">BU24DRAFT_488167</name>
</gene>
<evidence type="ECO:0000313" key="4">
    <source>
        <dbReference type="Proteomes" id="UP000799778"/>
    </source>
</evidence>
<dbReference type="Gene3D" id="3.60.21.10">
    <property type="match status" value="1"/>
</dbReference>
<sequence>MTPGHFPSCISSSTLRRYMNFSSRRYKYASFCRLKSTTTILSRNLSFQQRKVRMIILSDTHGDDLKHVSLPSADVALHCGDLTNDSRPAELERTLAMLRAINVPLKLVIPGNHDFSLESGYWRRQQRQDRSSAPTQTSKAEDDADSKAFNLVDAKRSRVVASLLPATKFTNREGHCCAVDISSDGEHFVEWGAQTLFINAAVELRARPPRMPWMVDIDLPVADEDDITAAAETMYQLLV</sequence>
<dbReference type="Pfam" id="PF00149">
    <property type="entry name" value="Metallophos"/>
    <property type="match status" value="1"/>
</dbReference>
<accession>A0A6A5Y919</accession>
<dbReference type="PANTHER" id="PTHR12905">
    <property type="entry name" value="METALLOPHOSPHOESTERASE"/>
    <property type="match status" value="1"/>
</dbReference>
<dbReference type="InterPro" id="IPR029052">
    <property type="entry name" value="Metallo-depent_PP-like"/>
</dbReference>
<dbReference type="Proteomes" id="UP000799778">
    <property type="component" value="Unassembled WGS sequence"/>
</dbReference>
<dbReference type="AlphaFoldDB" id="A0A6A5Y919"/>
<reference evidence="3" key="1">
    <citation type="journal article" date="2020" name="Stud. Mycol.">
        <title>101 Dothideomycetes genomes: a test case for predicting lifestyles and emergence of pathogens.</title>
        <authorList>
            <person name="Haridas S."/>
            <person name="Albert R."/>
            <person name="Binder M."/>
            <person name="Bloem J."/>
            <person name="Labutti K."/>
            <person name="Salamov A."/>
            <person name="Andreopoulos B."/>
            <person name="Baker S."/>
            <person name="Barry K."/>
            <person name="Bills G."/>
            <person name="Bluhm B."/>
            <person name="Cannon C."/>
            <person name="Castanera R."/>
            <person name="Culley D."/>
            <person name="Daum C."/>
            <person name="Ezra D."/>
            <person name="Gonzalez J."/>
            <person name="Henrissat B."/>
            <person name="Kuo A."/>
            <person name="Liang C."/>
            <person name="Lipzen A."/>
            <person name="Lutzoni F."/>
            <person name="Magnuson J."/>
            <person name="Mondo S."/>
            <person name="Nolan M."/>
            <person name="Ohm R."/>
            <person name="Pangilinan J."/>
            <person name="Park H.-J."/>
            <person name="Ramirez L."/>
            <person name="Alfaro M."/>
            <person name="Sun H."/>
            <person name="Tritt A."/>
            <person name="Yoshinaga Y."/>
            <person name="Zwiers L.-H."/>
            <person name="Turgeon B."/>
            <person name="Goodwin S."/>
            <person name="Spatafora J."/>
            <person name="Crous P."/>
            <person name="Grigoriev I."/>
        </authorList>
    </citation>
    <scope>NUCLEOTIDE SEQUENCE</scope>
    <source>
        <strain evidence="3">CBS 175.79</strain>
    </source>
</reference>
<keyword evidence="4" id="KW-1185">Reference proteome</keyword>
<dbReference type="SUPFAM" id="SSF56300">
    <property type="entry name" value="Metallo-dependent phosphatases"/>
    <property type="match status" value="1"/>
</dbReference>
<evidence type="ECO:0000256" key="1">
    <source>
        <dbReference type="SAM" id="MobiDB-lite"/>
    </source>
</evidence>
<dbReference type="GO" id="GO:0016787">
    <property type="term" value="F:hydrolase activity"/>
    <property type="evidence" value="ECO:0007669"/>
    <property type="project" value="InterPro"/>
</dbReference>
<dbReference type="OrthoDB" id="630188at2759"/>
<organism evidence="3 4">
    <name type="scientific">Aaosphaeria arxii CBS 175.79</name>
    <dbReference type="NCBI Taxonomy" id="1450172"/>
    <lineage>
        <taxon>Eukaryota</taxon>
        <taxon>Fungi</taxon>
        <taxon>Dikarya</taxon>
        <taxon>Ascomycota</taxon>
        <taxon>Pezizomycotina</taxon>
        <taxon>Dothideomycetes</taxon>
        <taxon>Pleosporomycetidae</taxon>
        <taxon>Pleosporales</taxon>
        <taxon>Pleosporales incertae sedis</taxon>
        <taxon>Aaosphaeria</taxon>
    </lineage>
</organism>
<dbReference type="EMBL" id="ML978066">
    <property type="protein sequence ID" value="KAF2021829.1"/>
    <property type="molecule type" value="Genomic_DNA"/>
</dbReference>
<name>A0A6A5Y919_9PLEO</name>
<dbReference type="InterPro" id="IPR004843">
    <property type="entry name" value="Calcineurin-like_PHP"/>
</dbReference>
<dbReference type="RefSeq" id="XP_033390168.1">
    <property type="nucleotide sequence ID" value="XM_033533524.1"/>
</dbReference>
<dbReference type="PANTHER" id="PTHR12905:SF0">
    <property type="entry name" value="CALCINEURIN-LIKE PHOSPHOESTERASE DOMAIN-CONTAINING PROTEIN"/>
    <property type="match status" value="1"/>
</dbReference>
<evidence type="ECO:0000259" key="2">
    <source>
        <dbReference type="Pfam" id="PF00149"/>
    </source>
</evidence>
<feature type="domain" description="Calcineurin-like phosphoesterase" evidence="2">
    <location>
        <begin position="55"/>
        <end position="122"/>
    </location>
</feature>
<protein>
    <recommendedName>
        <fullName evidence="2">Calcineurin-like phosphoesterase domain-containing protein</fullName>
    </recommendedName>
</protein>
<evidence type="ECO:0000313" key="3">
    <source>
        <dbReference type="EMBL" id="KAF2021829.1"/>
    </source>
</evidence>
<feature type="region of interest" description="Disordered" evidence="1">
    <location>
        <begin position="123"/>
        <end position="144"/>
    </location>
</feature>